<evidence type="ECO:0000313" key="1">
    <source>
        <dbReference type="EMBL" id="KAG3190422.1"/>
    </source>
</evidence>
<accession>A0A8T1GT42</accession>
<comment type="caution">
    <text evidence="1">The sequence shown here is derived from an EMBL/GenBank/DDBJ whole genome shotgun (WGS) entry which is preliminary data.</text>
</comment>
<proteinExistence type="predicted"/>
<reference evidence="1" key="1">
    <citation type="submission" date="2018-05" db="EMBL/GenBank/DDBJ databases">
        <title>Effector identification in a new, highly contiguous assembly of the strawberry crown rot pathogen Phytophthora cactorum.</title>
        <authorList>
            <person name="Armitage A.D."/>
            <person name="Nellist C.F."/>
            <person name="Bates H."/>
            <person name="Vickerstaff R.J."/>
            <person name="Harrison R.J."/>
        </authorList>
    </citation>
    <scope>NUCLEOTIDE SEQUENCE</scope>
    <source>
        <strain evidence="1">P421</strain>
    </source>
</reference>
<evidence type="ECO:0000313" key="2">
    <source>
        <dbReference type="Proteomes" id="UP000760860"/>
    </source>
</evidence>
<sequence>MLSTLRVASRKAALRSTRLNVIRAASTWANVAQGPPV</sequence>
<gene>
    <name evidence="1" type="ORF">PC129_g25126</name>
</gene>
<name>A0A8T1GT42_9STRA</name>
<protein>
    <submittedName>
        <fullName evidence="1">Uncharacterized protein</fullName>
    </submittedName>
</protein>
<organism evidence="1 2">
    <name type="scientific">Phytophthora cactorum</name>
    <dbReference type="NCBI Taxonomy" id="29920"/>
    <lineage>
        <taxon>Eukaryota</taxon>
        <taxon>Sar</taxon>
        <taxon>Stramenopiles</taxon>
        <taxon>Oomycota</taxon>
        <taxon>Peronosporomycetes</taxon>
        <taxon>Peronosporales</taxon>
        <taxon>Peronosporaceae</taxon>
        <taxon>Phytophthora</taxon>
    </lineage>
</organism>
<dbReference type="AlphaFoldDB" id="A0A8T1GT42"/>
<dbReference type="Proteomes" id="UP000760860">
    <property type="component" value="Unassembled WGS sequence"/>
</dbReference>
<dbReference type="EMBL" id="RCMV01005057">
    <property type="protein sequence ID" value="KAG3190422.1"/>
    <property type="molecule type" value="Genomic_DNA"/>
</dbReference>